<sequence>MQKLSEGQHYLPQIDLPKPDMSNESILIESDYWKYEFKFFKETDVGIHVCFIDKAKWGSYDTQTPMIIRKYGNEYVAIKAITDVCEDFAK</sequence>
<dbReference type="EMBL" id="VUAA01000009">
    <property type="protein sequence ID" value="KAA1254938.1"/>
    <property type="molecule type" value="Genomic_DNA"/>
</dbReference>
<name>A0A5B1C1M1_VIBCL</name>
<dbReference type="AlphaFoldDB" id="A0A5B1C1M1"/>
<protein>
    <submittedName>
        <fullName evidence="1">Uncharacterized protein</fullName>
    </submittedName>
</protein>
<evidence type="ECO:0000313" key="1">
    <source>
        <dbReference type="EMBL" id="KAA1254938.1"/>
    </source>
</evidence>
<reference evidence="1 2" key="1">
    <citation type="submission" date="2019-09" db="EMBL/GenBank/DDBJ databases">
        <authorList>
            <person name="Kritzky A."/>
            <person name="Schelkanova E.Y."/>
            <person name="Alkhova Z.V."/>
            <person name="Smirnova N.I."/>
        </authorList>
    </citation>
    <scope>NUCLEOTIDE SEQUENCE [LARGE SCALE GENOMIC DNA]</scope>
    <source>
        <strain evidence="1 2">M1526</strain>
    </source>
</reference>
<accession>A0A5B1C1M1</accession>
<comment type="caution">
    <text evidence="1">The sequence shown here is derived from an EMBL/GenBank/DDBJ whole genome shotgun (WGS) entry which is preliminary data.</text>
</comment>
<dbReference type="RefSeq" id="WP_032477677.1">
    <property type="nucleotide sequence ID" value="NZ_VIPA01000325.1"/>
</dbReference>
<organism evidence="1 2">
    <name type="scientific">Vibrio cholerae</name>
    <dbReference type="NCBI Taxonomy" id="666"/>
    <lineage>
        <taxon>Bacteria</taxon>
        <taxon>Pseudomonadati</taxon>
        <taxon>Pseudomonadota</taxon>
        <taxon>Gammaproteobacteria</taxon>
        <taxon>Vibrionales</taxon>
        <taxon>Vibrionaceae</taxon>
        <taxon>Vibrio</taxon>
    </lineage>
</organism>
<proteinExistence type="predicted"/>
<gene>
    <name evidence="1" type="ORF">F0M16_10030</name>
</gene>
<evidence type="ECO:0000313" key="2">
    <source>
        <dbReference type="Proteomes" id="UP000323225"/>
    </source>
</evidence>
<dbReference type="Proteomes" id="UP000323225">
    <property type="component" value="Unassembled WGS sequence"/>
</dbReference>